<protein>
    <submittedName>
        <fullName evidence="1">Uncharacterized protein</fullName>
    </submittedName>
</protein>
<comment type="caution">
    <text evidence="1">The sequence shown here is derived from an EMBL/GenBank/DDBJ whole genome shotgun (WGS) entry which is preliminary data.</text>
</comment>
<accession>T0HGT9</accession>
<dbReference type="AlphaFoldDB" id="T0HGT9"/>
<reference evidence="1 2" key="1">
    <citation type="journal article" date="2013" name="Genome Announc.">
        <title>Draft Genome Sequence of Sphingobium lactosutens Strain DS20T, Isolated from a Hexachlorocyclohexane Dumpsite.</title>
        <authorList>
            <person name="Kumar R."/>
            <person name="Dwivedi V."/>
            <person name="Negi V."/>
            <person name="Khurana J.P."/>
            <person name="Lal R."/>
        </authorList>
    </citation>
    <scope>NUCLEOTIDE SEQUENCE [LARGE SCALE GENOMIC DNA]</scope>
    <source>
        <strain evidence="1 2">DS20</strain>
    </source>
</reference>
<organism evidence="1 2">
    <name type="scientific">Sphingobium lactosutens DS20</name>
    <dbReference type="NCBI Taxonomy" id="1331060"/>
    <lineage>
        <taxon>Bacteria</taxon>
        <taxon>Pseudomonadati</taxon>
        <taxon>Pseudomonadota</taxon>
        <taxon>Alphaproteobacteria</taxon>
        <taxon>Sphingomonadales</taxon>
        <taxon>Sphingomonadaceae</taxon>
        <taxon>Sphingobium</taxon>
    </lineage>
</organism>
<dbReference type="EMBL" id="ATDP01000082">
    <property type="protein sequence ID" value="EQB15581.1"/>
    <property type="molecule type" value="Genomic_DNA"/>
</dbReference>
<dbReference type="Proteomes" id="UP000015531">
    <property type="component" value="Unassembled WGS sequence"/>
</dbReference>
<evidence type="ECO:0000313" key="2">
    <source>
        <dbReference type="Proteomes" id="UP000015531"/>
    </source>
</evidence>
<sequence>MPKPLFDGDPVRQECAYREGVPGWQAGSAAFFAGL</sequence>
<name>T0HGT9_9SPHN</name>
<proteinExistence type="predicted"/>
<gene>
    <name evidence="1" type="ORF">RLDS_09895</name>
</gene>
<evidence type="ECO:0000313" key="1">
    <source>
        <dbReference type="EMBL" id="EQB15581.1"/>
    </source>
</evidence>
<keyword evidence="2" id="KW-1185">Reference proteome</keyword>